<proteinExistence type="predicted"/>
<dbReference type="Proteomes" id="UP000030676">
    <property type="component" value="Unassembled WGS sequence"/>
</dbReference>
<gene>
    <name evidence="1" type="ORF">FOPG_15681</name>
</gene>
<dbReference type="EMBL" id="KK033306">
    <property type="protein sequence ID" value="EXL68259.1"/>
    <property type="molecule type" value="Genomic_DNA"/>
</dbReference>
<accession>X0I4Q0</accession>
<reference evidence="1" key="1">
    <citation type="submission" date="2011-11" db="EMBL/GenBank/DDBJ databases">
        <title>The Genome Sequence of Fusarium oxysporum PHW808.</title>
        <authorList>
            <consortium name="The Broad Institute Genome Sequencing Platform"/>
            <person name="Ma L.-J."/>
            <person name="Gale L.R."/>
            <person name="Schwartz D.C."/>
            <person name="Zhou S."/>
            <person name="Corby-Kistler H."/>
            <person name="Young S.K."/>
            <person name="Zeng Q."/>
            <person name="Gargeya S."/>
            <person name="Fitzgerald M."/>
            <person name="Haas B."/>
            <person name="Abouelleil A."/>
            <person name="Alvarado L."/>
            <person name="Arachchi H.M."/>
            <person name="Berlin A."/>
            <person name="Brown A."/>
            <person name="Chapman S.B."/>
            <person name="Chen Z."/>
            <person name="Dunbar C."/>
            <person name="Freedman E."/>
            <person name="Gearin G."/>
            <person name="Goldberg J."/>
            <person name="Griggs A."/>
            <person name="Gujja S."/>
            <person name="Heiman D."/>
            <person name="Howarth C."/>
            <person name="Larson L."/>
            <person name="Lui A."/>
            <person name="MacDonald P.J.P."/>
            <person name="Montmayeur A."/>
            <person name="Murphy C."/>
            <person name="Neiman D."/>
            <person name="Pearson M."/>
            <person name="Priest M."/>
            <person name="Roberts A."/>
            <person name="Saif S."/>
            <person name="Shea T."/>
            <person name="Shenoy N."/>
            <person name="Sisk P."/>
            <person name="Stolte C."/>
            <person name="Sykes S."/>
            <person name="Wortman J."/>
            <person name="Nusbaum C."/>
            <person name="Birren B."/>
        </authorList>
    </citation>
    <scope>NUCLEOTIDE SEQUENCE [LARGE SCALE GENOMIC DNA]</scope>
    <source>
        <strain evidence="1">54008</strain>
    </source>
</reference>
<evidence type="ECO:0000313" key="1">
    <source>
        <dbReference type="EMBL" id="EXL68259.1"/>
    </source>
</evidence>
<name>X0I4Q0_FUSOX</name>
<sequence length="40" mass="4717">MGLAIRVLSRIDVVMQEIRYVVIMYSIALKDWKTSGIRYQ</sequence>
<dbReference type="HOGENOM" id="CLU_3299458_0_0_1"/>
<organism evidence="1">
    <name type="scientific">Fusarium oxysporum f. sp. conglutinans race 2 54008</name>
    <dbReference type="NCBI Taxonomy" id="1089457"/>
    <lineage>
        <taxon>Eukaryota</taxon>
        <taxon>Fungi</taxon>
        <taxon>Dikarya</taxon>
        <taxon>Ascomycota</taxon>
        <taxon>Pezizomycotina</taxon>
        <taxon>Sordariomycetes</taxon>
        <taxon>Hypocreomycetidae</taxon>
        <taxon>Hypocreales</taxon>
        <taxon>Nectriaceae</taxon>
        <taxon>Fusarium</taxon>
        <taxon>Fusarium oxysporum species complex</taxon>
    </lineage>
</organism>
<reference evidence="1" key="2">
    <citation type="submission" date="2014-03" db="EMBL/GenBank/DDBJ databases">
        <title>The Genome Annotation of Fusarium oxysporum PHW808.</title>
        <authorList>
            <consortium name="The Broad Institute Genomics Platform"/>
            <person name="Ma L.-J."/>
            <person name="Corby-Kistler H."/>
            <person name="Broz K."/>
            <person name="Gale L.R."/>
            <person name="Jonkers W."/>
            <person name="O'Donnell K."/>
            <person name="Ploetz R."/>
            <person name="Steinberg C."/>
            <person name="Schwartz D.C."/>
            <person name="VanEtten H."/>
            <person name="Zhou S."/>
            <person name="Young S.K."/>
            <person name="Zeng Q."/>
            <person name="Gargeya S."/>
            <person name="Fitzgerald M."/>
            <person name="Abouelleil A."/>
            <person name="Alvarado L."/>
            <person name="Chapman S.B."/>
            <person name="Gainer-Dewar J."/>
            <person name="Goldberg J."/>
            <person name="Griggs A."/>
            <person name="Gujja S."/>
            <person name="Hansen M."/>
            <person name="Howarth C."/>
            <person name="Imamovic A."/>
            <person name="Ireland A."/>
            <person name="Larimer J."/>
            <person name="McCowan C."/>
            <person name="Murphy C."/>
            <person name="Pearson M."/>
            <person name="Poon T.W."/>
            <person name="Priest M."/>
            <person name="Roberts A."/>
            <person name="Saif S."/>
            <person name="Shea T."/>
            <person name="Sykes S."/>
            <person name="Wortman J."/>
            <person name="Nusbaum C."/>
            <person name="Birren B."/>
        </authorList>
    </citation>
    <scope>NUCLEOTIDE SEQUENCE</scope>
    <source>
        <strain evidence="1">54008</strain>
    </source>
</reference>
<dbReference type="AlphaFoldDB" id="X0I4Q0"/>
<protein>
    <submittedName>
        <fullName evidence="1">Uncharacterized protein</fullName>
    </submittedName>
</protein>